<dbReference type="GO" id="GO:0008081">
    <property type="term" value="F:phosphoric diester hydrolase activity"/>
    <property type="evidence" value="ECO:0007669"/>
    <property type="project" value="InterPro"/>
</dbReference>
<organism evidence="3 4">
    <name type="scientific">Brachybacterium vulturis</name>
    <dbReference type="NCBI Taxonomy" id="2017484"/>
    <lineage>
        <taxon>Bacteria</taxon>
        <taxon>Bacillati</taxon>
        <taxon>Actinomycetota</taxon>
        <taxon>Actinomycetes</taxon>
        <taxon>Micrococcales</taxon>
        <taxon>Dermabacteraceae</taxon>
        <taxon>Brachybacterium</taxon>
    </lineage>
</organism>
<sequence>MTQQHCPSAPQRPAIVGHRGASAHAPENTLGAFRRALEDGAQLLECDVHLSADGEVVVMHDETIDRTAAEDSPLRTGAIGDLTRAELDTVLLADGERVPSLAELFEMTTAPVFIEVKVAAAARAVAELLRGLPAGTPAADSTVISFHADALAEIRRATDTPVSYLVEQVDEQAIATAGELGAAGMGPSINGLSLRAAAAVHEAGMTVNPWTVNTAAQLEVALACGVDTLTTDDPAWLQRELDVRRG</sequence>
<reference evidence="4" key="1">
    <citation type="submission" date="2017-09" db="EMBL/GenBank/DDBJ databases">
        <title>Brachybacterium sp. VM2412.</title>
        <authorList>
            <person name="Tak E.J."/>
            <person name="Bae J.-W."/>
        </authorList>
    </citation>
    <scope>NUCLEOTIDE SEQUENCE [LARGE SCALE GENOMIC DNA]</scope>
    <source>
        <strain evidence="4">VM2412</strain>
    </source>
</reference>
<dbReference type="GO" id="GO:0006629">
    <property type="term" value="P:lipid metabolic process"/>
    <property type="evidence" value="ECO:0007669"/>
    <property type="project" value="InterPro"/>
</dbReference>
<gene>
    <name evidence="3" type="ORF">CFK38_03260</name>
</gene>
<dbReference type="PANTHER" id="PTHR46211:SF14">
    <property type="entry name" value="GLYCEROPHOSPHODIESTER PHOSPHODIESTERASE"/>
    <property type="match status" value="1"/>
</dbReference>
<dbReference type="KEGG" id="brz:CFK38_03260"/>
<dbReference type="Pfam" id="PF03009">
    <property type="entry name" value="GDPD"/>
    <property type="match status" value="1"/>
</dbReference>
<protein>
    <submittedName>
        <fullName evidence="3">Glycerophosphodiester phosphodiesterase</fullName>
    </submittedName>
</protein>
<evidence type="ECO:0000313" key="4">
    <source>
        <dbReference type="Proteomes" id="UP000218165"/>
    </source>
</evidence>
<dbReference type="PROSITE" id="PS51704">
    <property type="entry name" value="GP_PDE"/>
    <property type="match status" value="1"/>
</dbReference>
<dbReference type="SUPFAM" id="SSF51695">
    <property type="entry name" value="PLC-like phosphodiesterases"/>
    <property type="match status" value="1"/>
</dbReference>
<keyword evidence="4" id="KW-1185">Reference proteome</keyword>
<evidence type="ECO:0000256" key="1">
    <source>
        <dbReference type="SAM" id="MobiDB-lite"/>
    </source>
</evidence>
<dbReference type="PANTHER" id="PTHR46211">
    <property type="entry name" value="GLYCEROPHOSPHORYL DIESTER PHOSPHODIESTERASE"/>
    <property type="match status" value="1"/>
</dbReference>
<dbReference type="InterPro" id="IPR017946">
    <property type="entry name" value="PLC-like_Pdiesterase_TIM-brl"/>
</dbReference>
<dbReference type="EMBL" id="CP023563">
    <property type="protein sequence ID" value="ATG50644.1"/>
    <property type="molecule type" value="Genomic_DNA"/>
</dbReference>
<dbReference type="Gene3D" id="3.20.20.190">
    <property type="entry name" value="Phosphatidylinositol (PI) phosphodiesterase"/>
    <property type="match status" value="1"/>
</dbReference>
<name>A0A291GL10_9MICO</name>
<evidence type="ECO:0000313" key="3">
    <source>
        <dbReference type="EMBL" id="ATG50644.1"/>
    </source>
</evidence>
<evidence type="ECO:0000259" key="2">
    <source>
        <dbReference type="PROSITE" id="PS51704"/>
    </source>
</evidence>
<feature type="region of interest" description="Disordered" evidence="1">
    <location>
        <begin position="1"/>
        <end position="23"/>
    </location>
</feature>
<dbReference type="RefSeq" id="WP_096801784.1">
    <property type="nucleotide sequence ID" value="NZ_CP023563.1"/>
</dbReference>
<dbReference type="AlphaFoldDB" id="A0A291GL10"/>
<dbReference type="Proteomes" id="UP000218165">
    <property type="component" value="Chromosome"/>
</dbReference>
<dbReference type="OrthoDB" id="5241788at2"/>
<dbReference type="InterPro" id="IPR030395">
    <property type="entry name" value="GP_PDE_dom"/>
</dbReference>
<proteinExistence type="predicted"/>
<accession>A0A291GL10</accession>
<feature type="domain" description="GP-PDE" evidence="2">
    <location>
        <begin position="13"/>
        <end position="241"/>
    </location>
</feature>